<protein>
    <submittedName>
        <fullName evidence="2">Uncharacterized protein</fullName>
    </submittedName>
</protein>
<dbReference type="Proteomes" id="UP000321685">
    <property type="component" value="Unassembled WGS sequence"/>
</dbReference>
<dbReference type="OrthoDB" id="3579691at2"/>
<gene>
    <name evidence="2" type="ORF">PSU4_26110</name>
</gene>
<comment type="caution">
    <text evidence="2">The sequence shown here is derived from an EMBL/GenBank/DDBJ whole genome shotgun (WGS) entry which is preliminary data.</text>
</comment>
<evidence type="ECO:0000256" key="1">
    <source>
        <dbReference type="SAM" id="MobiDB-lite"/>
    </source>
</evidence>
<dbReference type="EMBL" id="BJVJ01000022">
    <property type="protein sequence ID" value="GEL23657.1"/>
    <property type="molecule type" value="Genomic_DNA"/>
</dbReference>
<proteinExistence type="predicted"/>
<dbReference type="RefSeq" id="WP_147107172.1">
    <property type="nucleotide sequence ID" value="NZ_BJVJ01000022.1"/>
</dbReference>
<organism evidence="2 3">
    <name type="scientific">Pseudonocardia sulfidoxydans NBRC 16205</name>
    <dbReference type="NCBI Taxonomy" id="1223511"/>
    <lineage>
        <taxon>Bacteria</taxon>
        <taxon>Bacillati</taxon>
        <taxon>Actinomycetota</taxon>
        <taxon>Actinomycetes</taxon>
        <taxon>Pseudonocardiales</taxon>
        <taxon>Pseudonocardiaceae</taxon>
        <taxon>Pseudonocardia</taxon>
    </lineage>
</organism>
<evidence type="ECO:0000313" key="2">
    <source>
        <dbReference type="EMBL" id="GEL23657.1"/>
    </source>
</evidence>
<evidence type="ECO:0000313" key="3">
    <source>
        <dbReference type="Proteomes" id="UP000321685"/>
    </source>
</evidence>
<keyword evidence="3" id="KW-1185">Reference proteome</keyword>
<name>A0A511DGL1_9PSEU</name>
<reference evidence="2 3" key="1">
    <citation type="submission" date="2019-07" db="EMBL/GenBank/DDBJ databases">
        <title>Whole genome shotgun sequence of Pseudonocardia sulfidoxydans NBRC 16205.</title>
        <authorList>
            <person name="Hosoyama A."/>
            <person name="Uohara A."/>
            <person name="Ohji S."/>
            <person name="Ichikawa N."/>
        </authorList>
    </citation>
    <scope>NUCLEOTIDE SEQUENCE [LARGE SCALE GENOMIC DNA]</scope>
    <source>
        <strain evidence="2 3">NBRC 16205</strain>
    </source>
</reference>
<sequence>MTRAVPSPPSASPSGASPRERRRADIAARLLDGLESLLTRHRALLVEPDISALHAELIAAEVAHELELARAALQRTPSLTAVPAGPGARRASAPAAACPAVSTTISVDVAARAQRERRNTP</sequence>
<accession>A0A511DGL1</accession>
<dbReference type="AlphaFoldDB" id="A0A511DGL1"/>
<feature type="compositionally biased region" description="Pro residues" evidence="1">
    <location>
        <begin position="1"/>
        <end position="11"/>
    </location>
</feature>
<feature type="region of interest" description="Disordered" evidence="1">
    <location>
        <begin position="1"/>
        <end position="22"/>
    </location>
</feature>